<dbReference type="AlphaFoldDB" id="A0AA88WNG8"/>
<gene>
    <name evidence="2" type="ORF">RJ639_035867</name>
</gene>
<accession>A0AA88WNG8</accession>
<dbReference type="EMBL" id="JAVXUP010000332">
    <property type="protein sequence ID" value="KAK3030663.1"/>
    <property type="molecule type" value="Genomic_DNA"/>
</dbReference>
<proteinExistence type="predicted"/>
<keyword evidence="3" id="KW-1185">Reference proteome</keyword>
<name>A0AA88WNG8_9ASTE</name>
<sequence length="260" mass="27897">MSANGEQSELQNGTVNPEPDTDRDPNLHEPEDTAVQLTAPPPTPEPADADGSKLHELAVDEPIQSNDAKYADPKLDEADDRTIQSSGEKPELQKDEGSRTFTMRELLNELKNGDSHDDDVGTPYRFHLIVCTGTAIGRTGVVLERRMGARLDELASVMLEGRMGAVLGGRGRRGAVLDGCKGAVLGGRRGAVLVMLGIKGQLVIFSPTRAVDALVACVSDHVRPLAQEATPERRFLHFSAGASIRLSFEPDSTLLLGGRI</sequence>
<organism evidence="2 3">
    <name type="scientific">Escallonia herrerae</name>
    <dbReference type="NCBI Taxonomy" id="1293975"/>
    <lineage>
        <taxon>Eukaryota</taxon>
        <taxon>Viridiplantae</taxon>
        <taxon>Streptophyta</taxon>
        <taxon>Embryophyta</taxon>
        <taxon>Tracheophyta</taxon>
        <taxon>Spermatophyta</taxon>
        <taxon>Magnoliopsida</taxon>
        <taxon>eudicotyledons</taxon>
        <taxon>Gunneridae</taxon>
        <taxon>Pentapetalae</taxon>
        <taxon>asterids</taxon>
        <taxon>campanulids</taxon>
        <taxon>Escalloniales</taxon>
        <taxon>Escalloniaceae</taxon>
        <taxon>Escallonia</taxon>
    </lineage>
</organism>
<comment type="caution">
    <text evidence="2">The sequence shown here is derived from an EMBL/GenBank/DDBJ whole genome shotgun (WGS) entry which is preliminary data.</text>
</comment>
<feature type="region of interest" description="Disordered" evidence="1">
    <location>
        <begin position="1"/>
        <end position="99"/>
    </location>
</feature>
<feature type="compositionally biased region" description="Polar residues" evidence="1">
    <location>
        <begin position="1"/>
        <end position="15"/>
    </location>
</feature>
<reference evidence="2" key="1">
    <citation type="submission" date="2022-12" db="EMBL/GenBank/DDBJ databases">
        <title>Draft genome assemblies for two species of Escallonia (Escalloniales).</title>
        <authorList>
            <person name="Chanderbali A."/>
            <person name="Dervinis C."/>
            <person name="Anghel I."/>
            <person name="Soltis D."/>
            <person name="Soltis P."/>
            <person name="Zapata F."/>
        </authorList>
    </citation>
    <scope>NUCLEOTIDE SEQUENCE</scope>
    <source>
        <strain evidence="2">UCBG64.0493</strain>
        <tissue evidence="2">Leaf</tissue>
    </source>
</reference>
<feature type="compositionally biased region" description="Basic and acidic residues" evidence="1">
    <location>
        <begin position="20"/>
        <end position="31"/>
    </location>
</feature>
<evidence type="ECO:0000313" key="3">
    <source>
        <dbReference type="Proteomes" id="UP001188597"/>
    </source>
</evidence>
<evidence type="ECO:0000313" key="2">
    <source>
        <dbReference type="EMBL" id="KAK3030663.1"/>
    </source>
</evidence>
<protein>
    <submittedName>
        <fullName evidence="2">Uncharacterized protein</fullName>
    </submittedName>
</protein>
<evidence type="ECO:0000256" key="1">
    <source>
        <dbReference type="SAM" id="MobiDB-lite"/>
    </source>
</evidence>
<dbReference type="Proteomes" id="UP001188597">
    <property type="component" value="Unassembled WGS sequence"/>
</dbReference>
<feature type="compositionally biased region" description="Basic and acidic residues" evidence="1">
    <location>
        <begin position="69"/>
        <end position="98"/>
    </location>
</feature>